<comment type="caution">
    <text evidence="2">The sequence shown here is derived from an EMBL/GenBank/DDBJ whole genome shotgun (WGS) entry which is preliminary data.</text>
</comment>
<evidence type="ECO:0000259" key="1">
    <source>
        <dbReference type="PROSITE" id="PS50126"/>
    </source>
</evidence>
<dbReference type="SUPFAM" id="SSF50249">
    <property type="entry name" value="Nucleic acid-binding proteins"/>
    <property type="match status" value="1"/>
</dbReference>
<dbReference type="Gene3D" id="2.40.50.140">
    <property type="entry name" value="Nucleic acid-binding proteins"/>
    <property type="match status" value="1"/>
</dbReference>
<protein>
    <recommendedName>
        <fullName evidence="1">S1 motif domain-containing protein</fullName>
    </recommendedName>
</protein>
<accession>A0A4Q0MBJ2</accession>
<evidence type="ECO:0000313" key="2">
    <source>
        <dbReference type="EMBL" id="RXF70534.1"/>
    </source>
</evidence>
<reference evidence="2 3" key="1">
    <citation type="submission" date="2018-12" db="EMBL/GenBank/DDBJ databases">
        <title>The Draft Genome Sequence of the Soil Bacterium Pedobacter tournemirensis R1.</title>
        <authorList>
            <person name="He J."/>
        </authorList>
    </citation>
    <scope>NUCLEOTIDE SEQUENCE [LARGE SCALE GENOMIC DNA]</scope>
    <source>
        <strain evidence="2 3">R1</strain>
    </source>
</reference>
<evidence type="ECO:0000313" key="3">
    <source>
        <dbReference type="Proteomes" id="UP000290848"/>
    </source>
</evidence>
<proteinExistence type="predicted"/>
<organism evidence="2 3">
    <name type="scientific">Arcticibacter tournemirensis</name>
    <dbReference type="NCBI Taxonomy" id="699437"/>
    <lineage>
        <taxon>Bacteria</taxon>
        <taxon>Pseudomonadati</taxon>
        <taxon>Bacteroidota</taxon>
        <taxon>Sphingobacteriia</taxon>
        <taxon>Sphingobacteriales</taxon>
        <taxon>Sphingobacteriaceae</taxon>
        <taxon>Arcticibacter</taxon>
    </lineage>
</organism>
<dbReference type="InterPro" id="IPR003029">
    <property type="entry name" value="S1_domain"/>
</dbReference>
<dbReference type="Proteomes" id="UP000290848">
    <property type="component" value="Unassembled WGS sequence"/>
</dbReference>
<dbReference type="AlphaFoldDB" id="A0A4Q0MBJ2"/>
<dbReference type="PROSITE" id="PS50126">
    <property type="entry name" value="S1"/>
    <property type="match status" value="1"/>
</dbReference>
<name>A0A4Q0MBJ2_9SPHI</name>
<gene>
    <name evidence="2" type="ORF">EKH83_07780</name>
</gene>
<sequence>MIEDIFNYRHWAETARLYAGWLDKEQQTSFIKALAENNILLASECRANLFSQDTQLDDYLAEIAFKNTKDISKTKQTSAGLLALAVLDKYDLILKIFESKKAHSNDSFYSHIISDFISNASESHTLEFLKILSSSNIFLFDKALDNLIENSIVFTQESKGIALIILSNIGGVKNEVIRLKTICLFHLTNLLDNPKSAFYTLMNNKQFKYAYRLCTLSIIEVDSDILVLLNEMVEERKTQNLKIFLKILEKSKIDFDESLINLLLVKSLNPVIKRIALTTLNGDPIEREIAIKICRENIKIGNKSSIEFADEVINEFKLAEIFDRKDLVARLLKSHKYQSIELAYHFIKKYSLYKFFNFRKVLEILIGNISNESLLFSRLLIIEEFPANERNDMLKYICALSFKDERYSKIRKQILLNDLNKTENEHPLEKEYNGLSINSFKGYHQVSIGNSHPLIKVPYTQIRLKKDEYFKLKLEEVSENFSNSRIKYIGKNPIYEKVREIWHQNYYIGQFIEIHITSVNFKIAFGRVLNNENLTFVIPISEIDDSFIGDITKYIQVQKSYKVKIKSFNRKKDWIICSLRDLKIETSTDYEDKLQMLKEKYSK</sequence>
<dbReference type="RefSeq" id="WP_128768839.1">
    <property type="nucleotide sequence ID" value="NZ_RXOC01000004.1"/>
</dbReference>
<dbReference type="InterPro" id="IPR012340">
    <property type="entry name" value="NA-bd_OB-fold"/>
</dbReference>
<dbReference type="GO" id="GO:0003676">
    <property type="term" value="F:nucleic acid binding"/>
    <property type="evidence" value="ECO:0007669"/>
    <property type="project" value="InterPro"/>
</dbReference>
<feature type="domain" description="S1 motif" evidence="1">
    <location>
        <begin position="509"/>
        <end position="580"/>
    </location>
</feature>
<dbReference type="EMBL" id="RXOC01000004">
    <property type="protein sequence ID" value="RXF70534.1"/>
    <property type="molecule type" value="Genomic_DNA"/>
</dbReference>